<comment type="similarity">
    <text evidence="1">Belongs to the bacterial PQQ dehydrogenase family.</text>
</comment>
<feature type="binding site" evidence="6">
    <location>
        <position position="92"/>
    </location>
    <ligand>
        <name>pyrroloquinoline quinone</name>
        <dbReference type="ChEBI" id="CHEBI:58442"/>
    </ligand>
</feature>
<dbReference type="InterPro" id="IPR011047">
    <property type="entry name" value="Quinoprotein_ADH-like_sf"/>
</dbReference>
<dbReference type="Pfam" id="PF01011">
    <property type="entry name" value="PQQ"/>
    <property type="match status" value="2"/>
</dbReference>
<feature type="binding site" evidence="7">
    <location>
        <position position="269"/>
    </location>
    <ligand>
        <name>Ca(2+)</name>
        <dbReference type="ChEBI" id="CHEBI:29108"/>
    </ligand>
</feature>
<dbReference type="GO" id="GO:0016614">
    <property type="term" value="F:oxidoreductase activity, acting on CH-OH group of donors"/>
    <property type="evidence" value="ECO:0007669"/>
    <property type="project" value="InterPro"/>
</dbReference>
<organism evidence="10 11">
    <name type="scientific">OM182 bacterium MED-G28</name>
    <dbReference type="NCBI Taxonomy" id="1986256"/>
    <lineage>
        <taxon>Bacteria</taxon>
        <taxon>Pseudomonadati</taxon>
        <taxon>Pseudomonadota</taxon>
        <taxon>Gammaproteobacteria</taxon>
        <taxon>OMG group</taxon>
        <taxon>OM182 clade</taxon>
    </lineage>
</organism>
<keyword evidence="4" id="KW-0560">Oxidoreductase</keyword>
<evidence type="ECO:0000256" key="2">
    <source>
        <dbReference type="ARBA" id="ARBA00022723"/>
    </source>
</evidence>
<comment type="cofactor">
    <cofactor evidence="6">
        <name>pyrroloquinoline quinone</name>
        <dbReference type="ChEBI" id="CHEBI:58442"/>
    </cofactor>
    <text evidence="6">Binds 1 PQQ group per subunit.</text>
</comment>
<feature type="active site" description="Proton acceptor" evidence="5">
    <location>
        <position position="311"/>
    </location>
</feature>
<keyword evidence="7" id="KW-0106">Calcium</keyword>
<evidence type="ECO:0000256" key="8">
    <source>
        <dbReference type="SAM" id="SignalP"/>
    </source>
</evidence>
<feature type="binding site" evidence="6">
    <location>
        <position position="185"/>
    </location>
    <ligand>
        <name>pyrroloquinoline quinone</name>
        <dbReference type="ChEBI" id="CHEBI:58442"/>
    </ligand>
</feature>
<comment type="caution">
    <text evidence="10">The sequence shown here is derived from an EMBL/GenBank/DDBJ whole genome shotgun (WGS) entry which is preliminary data.</text>
</comment>
<protein>
    <submittedName>
        <fullName evidence="10">PQQ-dependent dehydrogenase, methanol/ethanol family</fullName>
    </submittedName>
</protein>
<feature type="domain" description="Pyrrolo-quinoline quinone repeat" evidence="9">
    <location>
        <begin position="51"/>
        <end position="348"/>
    </location>
</feature>
<dbReference type="GO" id="GO:0005509">
    <property type="term" value="F:calcium ion binding"/>
    <property type="evidence" value="ECO:0007669"/>
    <property type="project" value="InterPro"/>
</dbReference>
<gene>
    <name evidence="10" type="ORF">CNF02_09565</name>
</gene>
<feature type="signal peptide" evidence="8">
    <location>
        <begin position="1"/>
        <end position="24"/>
    </location>
</feature>
<comment type="cofactor">
    <cofactor evidence="7">
        <name>Ca(2+)</name>
        <dbReference type="ChEBI" id="CHEBI:29108"/>
    </cofactor>
    <text evidence="7">Binds 1 Ca(2+) ion per subunit.</text>
</comment>
<dbReference type="PANTHER" id="PTHR32303:SF20">
    <property type="entry name" value="QUINOPROTEIN ETHANOL DEHYDROGENASE"/>
    <property type="match status" value="1"/>
</dbReference>
<evidence type="ECO:0000256" key="1">
    <source>
        <dbReference type="ARBA" id="ARBA00008156"/>
    </source>
</evidence>
<dbReference type="NCBIfam" id="TIGR03075">
    <property type="entry name" value="PQQ_enz_alc_DH"/>
    <property type="match status" value="1"/>
</dbReference>
<keyword evidence="3 6" id="KW-0634">PQQ</keyword>
<accession>A0A2A5WAA0</accession>
<evidence type="ECO:0000313" key="10">
    <source>
        <dbReference type="EMBL" id="PDH33187.1"/>
    </source>
</evidence>
<dbReference type="AlphaFoldDB" id="A0A2A5WAA0"/>
<evidence type="ECO:0000256" key="3">
    <source>
        <dbReference type="ARBA" id="ARBA00022891"/>
    </source>
</evidence>
<feature type="chain" id="PRO_5012834097" evidence="8">
    <location>
        <begin position="25"/>
        <end position="575"/>
    </location>
</feature>
<dbReference type="Proteomes" id="UP000219329">
    <property type="component" value="Unassembled WGS sequence"/>
</dbReference>
<dbReference type="GO" id="GO:0016020">
    <property type="term" value="C:membrane"/>
    <property type="evidence" value="ECO:0007669"/>
    <property type="project" value="InterPro"/>
</dbReference>
<dbReference type="InterPro" id="IPR017512">
    <property type="entry name" value="PQQ_MeOH/EtOH_DH"/>
</dbReference>
<evidence type="ECO:0000259" key="9">
    <source>
        <dbReference type="Pfam" id="PF01011"/>
    </source>
</evidence>
<name>A0A2A5WAA0_9GAMM</name>
<dbReference type="SUPFAM" id="SSF50998">
    <property type="entry name" value="Quinoprotein alcohol dehydrogenase-like"/>
    <property type="match status" value="1"/>
</dbReference>
<dbReference type="InterPro" id="IPR018391">
    <property type="entry name" value="PQQ_b-propeller_rpt"/>
</dbReference>
<dbReference type="SMART" id="SM00564">
    <property type="entry name" value="PQQ"/>
    <property type="match status" value="6"/>
</dbReference>
<dbReference type="PANTHER" id="PTHR32303">
    <property type="entry name" value="QUINOPROTEIN ALCOHOL DEHYDROGENASE (CYTOCHROME C)"/>
    <property type="match status" value="1"/>
</dbReference>
<dbReference type="Gene3D" id="2.140.10.10">
    <property type="entry name" value="Quinoprotein alcohol dehydrogenase-like superfamily"/>
    <property type="match status" value="1"/>
</dbReference>
<evidence type="ECO:0000256" key="4">
    <source>
        <dbReference type="ARBA" id="ARBA00023002"/>
    </source>
</evidence>
<feature type="binding site" evidence="6">
    <location>
        <position position="141"/>
    </location>
    <ligand>
        <name>pyrroloquinoline quinone</name>
        <dbReference type="ChEBI" id="CHEBI:58442"/>
    </ligand>
</feature>
<feature type="binding site" evidence="7">
    <location>
        <position position="203"/>
    </location>
    <ligand>
        <name>Ca(2+)</name>
        <dbReference type="ChEBI" id="CHEBI:29108"/>
    </ligand>
</feature>
<keyword evidence="2 7" id="KW-0479">Metal-binding</keyword>
<evidence type="ECO:0000313" key="11">
    <source>
        <dbReference type="Proteomes" id="UP000219329"/>
    </source>
</evidence>
<sequence length="575" mass="62965">MYVVKKLRSIVAFIIFGALSFGVAAQSTNLSIENYNSVTDERLINPEDHNWLSYRGTLDGWGYSSLDEISASNVSDLEPVWSFSTGVLGGHESPPIVNDGVMFITTPGNLLYAIDAASGDLLWRYQHDLPATYIAFHRTNRGVALYGDKVYMATLDARVIALDAATGEKVWDKAVQDNSFGYYITMAPLAVDGKIMVGTSGGELGIRGFVVALDAETGNEAWRTYTVPGPGEPGNDSWPGESWRTGGAAVWIPGHYDPDLGLAYFGTGNPGPWIGDQRPGDNLYTNSVIALDVDSGEIRAHHQYHWNGSWDWDEVSTPILMPVERAGREFNALVHPGRNGYLWTLERQADRIGFVDAEPYVYQNAFSSIDPETGRPTYDPEHTPATGESVDFCPSLWGGKDWPPAAYNPETGLVYIPVNENHCGVIEGREVTYMPGSSYTGARTEFTLREPEGNIGEIQAWNMNTGEEVWSVEFQSHNWGGILTTGGNLIFSGGTSDRYFRAHDASSGEELWRFRTNSGIIGVPSTFSVDGKQYVAVQSGWGVDAAGMTARIDQQRGTRTFVPQGGVVWVFALSD</sequence>
<feature type="binding site" evidence="7">
    <location>
        <position position="311"/>
    </location>
    <ligand>
        <name>Ca(2+)</name>
        <dbReference type="ChEBI" id="CHEBI:29108"/>
    </ligand>
</feature>
<feature type="domain" description="Pyrrolo-quinoline quinone repeat" evidence="9">
    <location>
        <begin position="462"/>
        <end position="535"/>
    </location>
</feature>
<evidence type="ECO:0000256" key="5">
    <source>
        <dbReference type="PIRSR" id="PIRSR617512-1"/>
    </source>
</evidence>
<dbReference type="InterPro" id="IPR002372">
    <property type="entry name" value="PQQ_rpt_dom"/>
</dbReference>
<evidence type="ECO:0000256" key="6">
    <source>
        <dbReference type="PIRSR" id="PIRSR617512-2"/>
    </source>
</evidence>
<keyword evidence="8" id="KW-0732">Signal</keyword>
<dbReference type="EMBL" id="NTJZ01000010">
    <property type="protein sequence ID" value="PDH33187.1"/>
    <property type="molecule type" value="Genomic_DNA"/>
</dbReference>
<evidence type="ECO:0000256" key="7">
    <source>
        <dbReference type="PIRSR" id="PIRSR617512-3"/>
    </source>
</evidence>
<proteinExistence type="inferred from homology"/>
<reference evidence="10 11" key="1">
    <citation type="submission" date="2017-08" db="EMBL/GenBank/DDBJ databases">
        <title>Fine stratification of microbial communities through a metagenomic profile of the photic zone.</title>
        <authorList>
            <person name="Haro-Moreno J.M."/>
            <person name="Lopez-Perez M."/>
            <person name="De La Torre J."/>
            <person name="Picazo A."/>
            <person name="Camacho A."/>
            <person name="Rodriguez-Valera F."/>
        </authorList>
    </citation>
    <scope>NUCLEOTIDE SEQUENCE [LARGE SCALE GENOMIC DNA]</scope>
    <source>
        <strain evidence="10">MED-G28</strain>
    </source>
</reference>